<evidence type="ECO:0000256" key="1">
    <source>
        <dbReference type="SAM" id="MobiDB-lite"/>
    </source>
</evidence>
<keyword evidence="2" id="KW-0812">Transmembrane</keyword>
<evidence type="ECO:0000256" key="2">
    <source>
        <dbReference type="SAM" id="Phobius"/>
    </source>
</evidence>
<evidence type="ECO:0000313" key="4">
    <source>
        <dbReference type="EMBL" id="KIO33130.1"/>
    </source>
</evidence>
<feature type="transmembrane region" description="Helical" evidence="2">
    <location>
        <begin position="158"/>
        <end position="181"/>
    </location>
</feature>
<sequence>MSESADASAYSMPAFPNIFQMTPAEIEVVRADVLGYLQGLRAAHFGFGPDLNSELHLTAAITSLLVWDILGSFDREVHYVWKARWSYAKVIFFVNRYLPPITFTVEAICETHQSEEHLPALLTRFLRTRLFKPALSGIALFWTPRALAKCSSCIRLSWIWLILCTVSATNVSFVLGVRLWALYERNRLALTLLGFGFLGCFVPAWTLTFKGSTTSFEPKELRTFNNVYAYTMGVLVEDGPQALNWPLTKCYRFRYPKISTSIIVASFLYESGIFVGMVWKMYKDKKKTKTIEAFYRDGILYYIVMFCNYGVAMGIGFAFDDSVAQGFLTSAFYIGIKSVMCSHIILRLRSYFGEADPIIDGHFRTDQVADEGKVRGHQSSSSKVSTVIQFAHFLGGSSANIGEIRSRRFGLGTQPTSPSESALGERAVEVEGPNTRSAPEPTSLSPLRSHTPHQRQNLDWFNTSTPPAERTLGVLEAPYNRSLGPNMGNGSLRKQRRSPSQLPQDPSPSNSRDGFSAPVEMENFKVVRESGGTNDANGVSNDQ</sequence>
<feature type="compositionally biased region" description="Polar residues" evidence="1">
    <location>
        <begin position="434"/>
        <end position="466"/>
    </location>
</feature>
<feature type="transmembrane region" description="Helical" evidence="2">
    <location>
        <begin position="325"/>
        <end position="346"/>
    </location>
</feature>
<accession>A0A0C3QKP7</accession>
<organism evidence="4 5">
    <name type="scientific">Tulasnella calospora MUT 4182</name>
    <dbReference type="NCBI Taxonomy" id="1051891"/>
    <lineage>
        <taxon>Eukaryota</taxon>
        <taxon>Fungi</taxon>
        <taxon>Dikarya</taxon>
        <taxon>Basidiomycota</taxon>
        <taxon>Agaricomycotina</taxon>
        <taxon>Agaricomycetes</taxon>
        <taxon>Cantharellales</taxon>
        <taxon>Tulasnellaceae</taxon>
        <taxon>Tulasnella</taxon>
    </lineage>
</organism>
<dbReference type="HOGENOM" id="CLU_501727_0_0_1"/>
<feature type="compositionally biased region" description="Low complexity" evidence="1">
    <location>
        <begin position="498"/>
        <end position="509"/>
    </location>
</feature>
<keyword evidence="2" id="KW-1133">Transmembrane helix</keyword>
<proteinExistence type="predicted"/>
<evidence type="ECO:0000313" key="5">
    <source>
        <dbReference type="Proteomes" id="UP000054248"/>
    </source>
</evidence>
<dbReference type="Proteomes" id="UP000054248">
    <property type="component" value="Unassembled WGS sequence"/>
</dbReference>
<feature type="compositionally biased region" description="Polar residues" evidence="1">
    <location>
        <begin position="531"/>
        <end position="543"/>
    </location>
</feature>
<feature type="transmembrane region" description="Helical" evidence="2">
    <location>
        <begin position="299"/>
        <end position="319"/>
    </location>
</feature>
<feature type="transmembrane region" description="Helical" evidence="2">
    <location>
        <begin position="258"/>
        <end position="279"/>
    </location>
</feature>
<protein>
    <recommendedName>
        <fullName evidence="3">DUF6533 domain-containing protein</fullName>
    </recommendedName>
</protein>
<reference evidence="4 5" key="1">
    <citation type="submission" date="2014-04" db="EMBL/GenBank/DDBJ databases">
        <authorList>
            <consortium name="DOE Joint Genome Institute"/>
            <person name="Kuo A."/>
            <person name="Girlanda M."/>
            <person name="Perotto S."/>
            <person name="Kohler A."/>
            <person name="Nagy L.G."/>
            <person name="Floudas D."/>
            <person name="Copeland A."/>
            <person name="Barry K.W."/>
            <person name="Cichocki N."/>
            <person name="Veneault-Fourrey C."/>
            <person name="LaButti K."/>
            <person name="Lindquist E.A."/>
            <person name="Lipzen A."/>
            <person name="Lundell T."/>
            <person name="Morin E."/>
            <person name="Murat C."/>
            <person name="Sun H."/>
            <person name="Tunlid A."/>
            <person name="Henrissat B."/>
            <person name="Grigoriev I.V."/>
            <person name="Hibbett D.S."/>
            <person name="Martin F."/>
            <person name="Nordberg H.P."/>
            <person name="Cantor M.N."/>
            <person name="Hua S.X."/>
        </authorList>
    </citation>
    <scope>NUCLEOTIDE SEQUENCE [LARGE SCALE GENOMIC DNA]</scope>
    <source>
        <strain evidence="4 5">MUT 4182</strain>
    </source>
</reference>
<evidence type="ECO:0000259" key="3">
    <source>
        <dbReference type="Pfam" id="PF20151"/>
    </source>
</evidence>
<dbReference type="OrthoDB" id="3256209at2759"/>
<dbReference type="Pfam" id="PF20151">
    <property type="entry name" value="DUF6533"/>
    <property type="match status" value="1"/>
</dbReference>
<keyword evidence="5" id="KW-1185">Reference proteome</keyword>
<gene>
    <name evidence="4" type="ORF">M407DRAFT_17996</name>
</gene>
<dbReference type="InterPro" id="IPR045340">
    <property type="entry name" value="DUF6533"/>
</dbReference>
<reference evidence="5" key="2">
    <citation type="submission" date="2015-01" db="EMBL/GenBank/DDBJ databases">
        <title>Evolutionary Origins and Diversification of the Mycorrhizal Mutualists.</title>
        <authorList>
            <consortium name="DOE Joint Genome Institute"/>
            <consortium name="Mycorrhizal Genomics Consortium"/>
            <person name="Kohler A."/>
            <person name="Kuo A."/>
            <person name="Nagy L.G."/>
            <person name="Floudas D."/>
            <person name="Copeland A."/>
            <person name="Barry K.W."/>
            <person name="Cichocki N."/>
            <person name="Veneault-Fourrey C."/>
            <person name="LaButti K."/>
            <person name="Lindquist E.A."/>
            <person name="Lipzen A."/>
            <person name="Lundell T."/>
            <person name="Morin E."/>
            <person name="Murat C."/>
            <person name="Riley R."/>
            <person name="Ohm R."/>
            <person name="Sun H."/>
            <person name="Tunlid A."/>
            <person name="Henrissat B."/>
            <person name="Grigoriev I.V."/>
            <person name="Hibbett D.S."/>
            <person name="Martin F."/>
        </authorList>
    </citation>
    <scope>NUCLEOTIDE SEQUENCE [LARGE SCALE GENOMIC DNA]</scope>
    <source>
        <strain evidence="5">MUT 4182</strain>
    </source>
</reference>
<name>A0A0C3QKP7_9AGAM</name>
<keyword evidence="2" id="KW-0472">Membrane</keyword>
<dbReference type="AlphaFoldDB" id="A0A0C3QKP7"/>
<feature type="domain" description="DUF6533" evidence="3">
    <location>
        <begin position="58"/>
        <end position="101"/>
    </location>
</feature>
<feature type="region of interest" description="Disordered" evidence="1">
    <location>
        <begin position="409"/>
        <end position="543"/>
    </location>
</feature>
<dbReference type="EMBL" id="KN822950">
    <property type="protein sequence ID" value="KIO33130.1"/>
    <property type="molecule type" value="Genomic_DNA"/>
</dbReference>
<feature type="transmembrane region" description="Helical" evidence="2">
    <location>
        <begin position="188"/>
        <end position="207"/>
    </location>
</feature>